<dbReference type="PROSITE" id="PS50943">
    <property type="entry name" value="HTH_CROC1"/>
    <property type="match status" value="1"/>
</dbReference>
<dbReference type="Gene3D" id="1.10.260.40">
    <property type="entry name" value="lambda repressor-like DNA-binding domains"/>
    <property type="match status" value="1"/>
</dbReference>
<dbReference type="GO" id="GO:0003677">
    <property type="term" value="F:DNA binding"/>
    <property type="evidence" value="ECO:0007669"/>
    <property type="project" value="InterPro"/>
</dbReference>
<dbReference type="RefSeq" id="WP_018676028.1">
    <property type="nucleotide sequence ID" value="NZ_FNAS01000026.1"/>
</dbReference>
<dbReference type="CDD" id="cd00093">
    <property type="entry name" value="HTH_XRE"/>
    <property type="match status" value="1"/>
</dbReference>
<dbReference type="SMART" id="SM00530">
    <property type="entry name" value="HTH_XRE"/>
    <property type="match status" value="1"/>
</dbReference>
<organism evidence="2 3">
    <name type="scientific">Riemerella columbipharyngis</name>
    <dbReference type="NCBI Taxonomy" id="1071918"/>
    <lineage>
        <taxon>Bacteria</taxon>
        <taxon>Pseudomonadati</taxon>
        <taxon>Bacteroidota</taxon>
        <taxon>Flavobacteriia</taxon>
        <taxon>Flavobacteriales</taxon>
        <taxon>Weeksellaceae</taxon>
        <taxon>Riemerella</taxon>
    </lineage>
</organism>
<dbReference type="SUPFAM" id="SSF47413">
    <property type="entry name" value="lambda repressor-like DNA-binding domains"/>
    <property type="match status" value="1"/>
</dbReference>
<dbReference type="NCBIfam" id="TIGR02612">
    <property type="entry name" value="mob_myst_A"/>
    <property type="match status" value="1"/>
</dbReference>
<dbReference type="EMBL" id="FNAS01000026">
    <property type="protein sequence ID" value="SDE78158.1"/>
    <property type="molecule type" value="Genomic_DNA"/>
</dbReference>
<dbReference type="InterPro" id="IPR013435">
    <property type="entry name" value="Mobile_mystery_prot_A"/>
</dbReference>
<evidence type="ECO:0000313" key="3">
    <source>
        <dbReference type="Proteomes" id="UP000198517"/>
    </source>
</evidence>
<name>A0A1G7FQM0_9FLAO</name>
<evidence type="ECO:0000313" key="2">
    <source>
        <dbReference type="EMBL" id="SDE78158.1"/>
    </source>
</evidence>
<dbReference type="Proteomes" id="UP000198517">
    <property type="component" value="Unassembled WGS sequence"/>
</dbReference>
<keyword evidence="3" id="KW-1185">Reference proteome</keyword>
<sequence>MKGFKSLQLQQMNDKIEKFSVLKGVNVPPVGWVKAIRKALGISLQQLGNKRSISKQSVLDIERREQEGTISLNALREIGKAMDMELVYGFVPKDGNLNAYIERKARELAIEIVMRSANTMKLEEQENTRDRILKAIEERTEELIKDQPKILWD</sequence>
<proteinExistence type="predicted"/>
<protein>
    <submittedName>
        <fullName evidence="2">Mobile mystery protein A</fullName>
    </submittedName>
</protein>
<dbReference type="STRING" id="1071918.SAMN05421544_1262"/>
<reference evidence="2 3" key="1">
    <citation type="submission" date="2016-10" db="EMBL/GenBank/DDBJ databases">
        <authorList>
            <person name="de Groot N.N."/>
        </authorList>
    </citation>
    <scope>NUCLEOTIDE SEQUENCE [LARGE SCALE GENOMIC DNA]</scope>
    <source>
        <strain evidence="2 3">DSM 24015</strain>
    </source>
</reference>
<dbReference type="AlphaFoldDB" id="A0A1G7FQM0"/>
<dbReference type="InterPro" id="IPR010982">
    <property type="entry name" value="Lambda_DNA-bd_dom_sf"/>
</dbReference>
<dbReference type="OrthoDB" id="9785949at2"/>
<gene>
    <name evidence="2" type="ORF">SAMN05421544_1262</name>
</gene>
<feature type="domain" description="HTH cro/C1-type" evidence="1">
    <location>
        <begin position="33"/>
        <end position="90"/>
    </location>
</feature>
<evidence type="ECO:0000259" key="1">
    <source>
        <dbReference type="PROSITE" id="PS50943"/>
    </source>
</evidence>
<dbReference type="InterPro" id="IPR001387">
    <property type="entry name" value="Cro/C1-type_HTH"/>
</dbReference>
<accession>A0A1G7FQM0</accession>